<keyword evidence="5" id="KW-0349">Heme</keyword>
<keyword evidence="8" id="KW-0492">Microsome</keyword>
<dbReference type="Gene3D" id="1.10.630.10">
    <property type="entry name" value="Cytochrome P450"/>
    <property type="match status" value="1"/>
</dbReference>
<evidence type="ECO:0000313" key="15">
    <source>
        <dbReference type="Proteomes" id="UP000000311"/>
    </source>
</evidence>
<evidence type="ECO:0000256" key="10">
    <source>
        <dbReference type="ARBA" id="ARBA00023004"/>
    </source>
</evidence>
<evidence type="ECO:0000256" key="11">
    <source>
        <dbReference type="ARBA" id="ARBA00023033"/>
    </source>
</evidence>
<dbReference type="GO" id="GO:0020037">
    <property type="term" value="F:heme binding"/>
    <property type="evidence" value="ECO:0007669"/>
    <property type="project" value="InterPro"/>
</dbReference>
<keyword evidence="13" id="KW-1133">Transmembrane helix</keyword>
<dbReference type="SUPFAM" id="SSF48264">
    <property type="entry name" value="Cytochrome P450"/>
    <property type="match status" value="1"/>
</dbReference>
<dbReference type="OMA" id="MSLANDE"/>
<evidence type="ECO:0000256" key="3">
    <source>
        <dbReference type="ARBA" id="ARBA00004406"/>
    </source>
</evidence>
<dbReference type="GO" id="GO:0004497">
    <property type="term" value="F:monooxygenase activity"/>
    <property type="evidence" value="ECO:0007669"/>
    <property type="project" value="UniProtKB-KW"/>
</dbReference>
<comment type="cofactor">
    <cofactor evidence="1">
        <name>heme</name>
        <dbReference type="ChEBI" id="CHEBI:30413"/>
    </cofactor>
</comment>
<keyword evidence="9" id="KW-0560">Oxidoreductase</keyword>
<evidence type="ECO:0000256" key="7">
    <source>
        <dbReference type="ARBA" id="ARBA00022824"/>
    </source>
</evidence>
<dbReference type="OrthoDB" id="2789670at2759"/>
<feature type="non-terminal residue" evidence="14">
    <location>
        <position position="1"/>
    </location>
</feature>
<dbReference type="PRINTS" id="PR00464">
    <property type="entry name" value="EP450II"/>
</dbReference>
<dbReference type="Pfam" id="PF00067">
    <property type="entry name" value="p450"/>
    <property type="match status" value="1"/>
</dbReference>
<dbReference type="GO" id="GO:0005789">
    <property type="term" value="C:endoplasmic reticulum membrane"/>
    <property type="evidence" value="ECO:0007669"/>
    <property type="project" value="UniProtKB-SubCell"/>
</dbReference>
<dbReference type="PANTHER" id="PTHR24292:SF54">
    <property type="entry name" value="CYP9F3-RELATED"/>
    <property type="match status" value="1"/>
</dbReference>
<evidence type="ECO:0000256" key="1">
    <source>
        <dbReference type="ARBA" id="ARBA00001971"/>
    </source>
</evidence>
<evidence type="ECO:0000256" key="4">
    <source>
        <dbReference type="ARBA" id="ARBA00010617"/>
    </source>
</evidence>
<dbReference type="InterPro" id="IPR002402">
    <property type="entry name" value="Cyt_P450_E_grp-II"/>
</dbReference>
<name>E2A111_CAMFO</name>
<comment type="similarity">
    <text evidence="4">Belongs to the cytochrome P450 family.</text>
</comment>
<accession>E2A111</accession>
<gene>
    <name evidence="14" type="ORF">EAG_14824</name>
</gene>
<dbReference type="GO" id="GO:0005506">
    <property type="term" value="F:iron ion binding"/>
    <property type="evidence" value="ECO:0007669"/>
    <property type="project" value="InterPro"/>
</dbReference>
<evidence type="ECO:0000256" key="6">
    <source>
        <dbReference type="ARBA" id="ARBA00022723"/>
    </source>
</evidence>
<protein>
    <submittedName>
        <fullName evidence="14">Probable cytochrome P450 6d4</fullName>
    </submittedName>
</protein>
<dbReference type="InterPro" id="IPR050476">
    <property type="entry name" value="Insect_CytP450_Detox"/>
</dbReference>
<dbReference type="GO" id="GO:0016705">
    <property type="term" value="F:oxidoreductase activity, acting on paired donors, with incorporation or reduction of molecular oxygen"/>
    <property type="evidence" value="ECO:0007669"/>
    <property type="project" value="InterPro"/>
</dbReference>
<keyword evidence="12 13" id="KW-0472">Membrane</keyword>
<feature type="transmembrane region" description="Helical" evidence="13">
    <location>
        <begin position="242"/>
        <end position="263"/>
    </location>
</feature>
<dbReference type="InParanoid" id="E2A111"/>
<dbReference type="Proteomes" id="UP000000311">
    <property type="component" value="Unassembled WGS sequence"/>
</dbReference>
<keyword evidence="10" id="KW-0408">Iron</keyword>
<evidence type="ECO:0000313" key="14">
    <source>
        <dbReference type="EMBL" id="EFN72879.1"/>
    </source>
</evidence>
<sequence length="268" mass="31970">LHDVYLKYKEHRVVGIYTFFKPNLIITDPDLIQMVLTKKFKNFHDRGVFCNEKIDVLSGHLFALSGKKWRNLRVKLTPTFTSGKIKQMFAIMKMCGDEFVKNLENMIQIGDSIEIKDWFGRYTMDIIMSTAFGVKSNCIEEKNNQFSYWGKKVFEVHTFRNALSLFMPQILNFFSIPLFNRSIGEFFVKLFRENVEYRQRHNIIKHDFMNLLIQLMEKGYVESDDIKDIDKSCKYVYNCFKYLFSIALILAFKINFVFEYNIYNSYFN</sequence>
<evidence type="ECO:0000256" key="2">
    <source>
        <dbReference type="ARBA" id="ARBA00004174"/>
    </source>
</evidence>
<proteinExistence type="inferred from homology"/>
<keyword evidence="7" id="KW-0256">Endoplasmic reticulum</keyword>
<dbReference type="EMBL" id="GL435630">
    <property type="protein sequence ID" value="EFN72879.1"/>
    <property type="molecule type" value="Genomic_DNA"/>
</dbReference>
<comment type="subcellular location">
    <subcellularLocation>
        <location evidence="3">Endoplasmic reticulum membrane</location>
        <topology evidence="3">Peripheral membrane protein</topology>
    </subcellularLocation>
    <subcellularLocation>
        <location evidence="2">Microsome membrane</location>
        <topology evidence="2">Peripheral membrane protein</topology>
    </subcellularLocation>
</comment>
<organism evidence="15">
    <name type="scientific">Camponotus floridanus</name>
    <name type="common">Florida carpenter ant</name>
    <dbReference type="NCBI Taxonomy" id="104421"/>
    <lineage>
        <taxon>Eukaryota</taxon>
        <taxon>Metazoa</taxon>
        <taxon>Ecdysozoa</taxon>
        <taxon>Arthropoda</taxon>
        <taxon>Hexapoda</taxon>
        <taxon>Insecta</taxon>
        <taxon>Pterygota</taxon>
        <taxon>Neoptera</taxon>
        <taxon>Endopterygota</taxon>
        <taxon>Hymenoptera</taxon>
        <taxon>Apocrita</taxon>
        <taxon>Aculeata</taxon>
        <taxon>Formicoidea</taxon>
        <taxon>Formicidae</taxon>
        <taxon>Formicinae</taxon>
        <taxon>Camponotus</taxon>
    </lineage>
</organism>
<evidence type="ECO:0000256" key="5">
    <source>
        <dbReference type="ARBA" id="ARBA00022617"/>
    </source>
</evidence>
<reference evidence="14 15" key="1">
    <citation type="journal article" date="2010" name="Science">
        <title>Genomic comparison of the ants Camponotus floridanus and Harpegnathos saltator.</title>
        <authorList>
            <person name="Bonasio R."/>
            <person name="Zhang G."/>
            <person name="Ye C."/>
            <person name="Mutti N.S."/>
            <person name="Fang X."/>
            <person name="Qin N."/>
            <person name="Donahue G."/>
            <person name="Yang P."/>
            <person name="Li Q."/>
            <person name="Li C."/>
            <person name="Zhang P."/>
            <person name="Huang Z."/>
            <person name="Berger S.L."/>
            <person name="Reinberg D."/>
            <person name="Wang J."/>
            <person name="Liebig J."/>
        </authorList>
    </citation>
    <scope>NUCLEOTIDE SEQUENCE [LARGE SCALE GENOMIC DNA]</scope>
    <source>
        <strain evidence="15">C129</strain>
    </source>
</reference>
<dbReference type="PANTHER" id="PTHR24292">
    <property type="entry name" value="CYTOCHROME P450"/>
    <property type="match status" value="1"/>
</dbReference>
<dbReference type="AlphaFoldDB" id="E2A111"/>
<keyword evidence="13" id="KW-0812">Transmembrane</keyword>
<keyword evidence="15" id="KW-1185">Reference proteome</keyword>
<keyword evidence="11" id="KW-0503">Monooxygenase</keyword>
<dbReference type="InterPro" id="IPR001128">
    <property type="entry name" value="Cyt_P450"/>
</dbReference>
<evidence type="ECO:0000256" key="8">
    <source>
        <dbReference type="ARBA" id="ARBA00022848"/>
    </source>
</evidence>
<evidence type="ECO:0000256" key="9">
    <source>
        <dbReference type="ARBA" id="ARBA00023002"/>
    </source>
</evidence>
<dbReference type="InterPro" id="IPR036396">
    <property type="entry name" value="Cyt_P450_sf"/>
</dbReference>
<evidence type="ECO:0000256" key="13">
    <source>
        <dbReference type="SAM" id="Phobius"/>
    </source>
</evidence>
<keyword evidence="6" id="KW-0479">Metal-binding</keyword>
<evidence type="ECO:0000256" key="12">
    <source>
        <dbReference type="ARBA" id="ARBA00023136"/>
    </source>
</evidence>